<protein>
    <submittedName>
        <fullName evidence="7">Unnamed protein product</fullName>
    </submittedName>
</protein>
<evidence type="ECO:0000256" key="2">
    <source>
        <dbReference type="ARBA" id="ARBA00010291"/>
    </source>
</evidence>
<sequence length="451" mass="50792">MKNDEETHIIENEGEHEVTELSEEPGKEDTTEPLPEKSRAKKTTSSRKNTPLSSSKKTNSTKSGSSKPPSKARSRSRTKSNTKSPTPTSDSVSESIEQPKAVPKTKSKTKLKGKPKALPKAKKTAKAKPQPKKSTALASPPPSPDSEETEQPALRRSTRHRIPPVKSWMNERIVYEQKIINGAVVRELVDVIHRDDLKQQEIKHQERLKKRRASMIPRQNDVKRQRKDTHKKKNKSKSKPARRPSSSPDVIDVTELDAIEEDEETSPEVEVAREKSVAKEKEKQPDIMSTLETGKWASKPELEGKLRIPVFDGPGSENLTERTVAYASKANVRSKEINSPQENFRVLTYFDQDSEFSGGGIIEIPVGSRKDIKSNDDTYFIFHVIQGTLEVTLSQTTFAVTKGFSFEIPMGNYYTLVNKGKDEVRLFFVQSKYILVASDPYDDEFNSDDDE</sequence>
<dbReference type="PANTHER" id="PTHR16684">
    <property type="entry name" value="CENTROMERE PROTEIN C"/>
    <property type="match status" value="1"/>
</dbReference>
<feature type="region of interest" description="Disordered" evidence="5">
    <location>
        <begin position="203"/>
        <end position="287"/>
    </location>
</feature>
<feature type="compositionally biased region" description="Basic residues" evidence="5">
    <location>
        <begin position="224"/>
        <end position="242"/>
    </location>
</feature>
<evidence type="ECO:0000256" key="1">
    <source>
        <dbReference type="ARBA" id="ARBA00004123"/>
    </source>
</evidence>
<accession>A0A9W6Z243</accession>
<feature type="compositionally biased region" description="Basic and acidic residues" evidence="5">
    <location>
        <begin position="1"/>
        <end position="38"/>
    </location>
</feature>
<evidence type="ECO:0000256" key="4">
    <source>
        <dbReference type="ARBA" id="ARBA00023242"/>
    </source>
</evidence>
<dbReference type="GO" id="GO:0051315">
    <property type="term" value="P:attachment of mitotic spindle microtubules to kinetochore"/>
    <property type="evidence" value="ECO:0007669"/>
    <property type="project" value="TreeGrafter"/>
</dbReference>
<dbReference type="AlphaFoldDB" id="A0A9W6Z243"/>
<proteinExistence type="inferred from homology"/>
<reference evidence="7" key="1">
    <citation type="submission" date="2023-04" db="EMBL/GenBank/DDBJ databases">
        <title>Ambrosiozyma monospora NBRC 1965.</title>
        <authorList>
            <person name="Ichikawa N."/>
            <person name="Sato H."/>
            <person name="Tonouchi N."/>
        </authorList>
    </citation>
    <scope>NUCLEOTIDE SEQUENCE</scope>
    <source>
        <strain evidence="7">NBRC 1965</strain>
    </source>
</reference>
<dbReference type="GO" id="GO:0019237">
    <property type="term" value="F:centromeric DNA binding"/>
    <property type="evidence" value="ECO:0007669"/>
    <property type="project" value="InterPro"/>
</dbReference>
<feature type="region of interest" description="Disordered" evidence="5">
    <location>
        <begin position="1"/>
        <end position="166"/>
    </location>
</feature>
<dbReference type="EMBL" id="BSXU01002821">
    <property type="protein sequence ID" value="GMG39303.1"/>
    <property type="molecule type" value="Genomic_DNA"/>
</dbReference>
<comment type="caution">
    <text evidence="7">The sequence shown here is derived from an EMBL/GenBank/DDBJ whole genome shotgun (WGS) entry which is preliminary data.</text>
</comment>
<dbReference type="InterPro" id="IPR011051">
    <property type="entry name" value="RmlC_Cupin_sf"/>
</dbReference>
<keyword evidence="4" id="KW-0539">Nucleus</keyword>
<dbReference type="GO" id="GO:0000776">
    <property type="term" value="C:kinetochore"/>
    <property type="evidence" value="ECO:0007669"/>
    <property type="project" value="InterPro"/>
</dbReference>
<dbReference type="CDD" id="cd06993">
    <property type="entry name" value="cupin_CENP-C_C"/>
    <property type="match status" value="1"/>
</dbReference>
<dbReference type="InterPro" id="IPR025974">
    <property type="entry name" value="Mif2/CENP-C_cupin"/>
</dbReference>
<dbReference type="GO" id="GO:0051455">
    <property type="term" value="P:spindle attachment to meiosis I kinetochore"/>
    <property type="evidence" value="ECO:0007669"/>
    <property type="project" value="TreeGrafter"/>
</dbReference>
<evidence type="ECO:0000256" key="3">
    <source>
        <dbReference type="ARBA" id="ARBA00023125"/>
    </source>
</evidence>
<keyword evidence="8" id="KW-1185">Reference proteome</keyword>
<dbReference type="PANTHER" id="PTHR16684:SF11">
    <property type="entry name" value="CENTROMERE PROTEIN C"/>
    <property type="match status" value="1"/>
</dbReference>
<dbReference type="Proteomes" id="UP001165063">
    <property type="component" value="Unassembled WGS sequence"/>
</dbReference>
<evidence type="ECO:0000256" key="5">
    <source>
        <dbReference type="SAM" id="MobiDB-lite"/>
    </source>
</evidence>
<feature type="compositionally biased region" description="Acidic residues" evidence="5">
    <location>
        <begin position="252"/>
        <end position="267"/>
    </location>
</feature>
<feature type="compositionally biased region" description="Low complexity" evidence="5">
    <location>
        <begin position="81"/>
        <end position="91"/>
    </location>
</feature>
<dbReference type="Pfam" id="PF11699">
    <property type="entry name" value="CENP-C_C"/>
    <property type="match status" value="1"/>
</dbReference>
<dbReference type="GO" id="GO:0005634">
    <property type="term" value="C:nucleus"/>
    <property type="evidence" value="ECO:0007669"/>
    <property type="project" value="UniProtKB-SubCell"/>
</dbReference>
<evidence type="ECO:0000313" key="7">
    <source>
        <dbReference type="EMBL" id="GMG39303.1"/>
    </source>
</evidence>
<dbReference type="InterPro" id="IPR028386">
    <property type="entry name" value="CENP-C/Mif2/cnp3"/>
</dbReference>
<feature type="domain" description="Mif2/CENP-C cupin" evidence="6">
    <location>
        <begin position="344"/>
        <end position="430"/>
    </location>
</feature>
<name>A0A9W6Z243_AMBMO</name>
<evidence type="ECO:0000259" key="6">
    <source>
        <dbReference type="Pfam" id="PF11699"/>
    </source>
</evidence>
<dbReference type="Gene3D" id="2.60.120.10">
    <property type="entry name" value="Jelly Rolls"/>
    <property type="match status" value="1"/>
</dbReference>
<feature type="compositionally biased region" description="Basic and acidic residues" evidence="5">
    <location>
        <begin position="270"/>
        <end position="285"/>
    </location>
</feature>
<comment type="similarity">
    <text evidence="2">Belongs to the CENP-C/MIF2 family.</text>
</comment>
<comment type="subcellular location">
    <subcellularLocation>
        <location evidence="1">Nucleus</location>
    </subcellularLocation>
</comment>
<keyword evidence="3" id="KW-0238">DNA-binding</keyword>
<dbReference type="InterPro" id="IPR014710">
    <property type="entry name" value="RmlC-like_jellyroll"/>
</dbReference>
<feature type="compositionally biased region" description="Low complexity" evidence="5">
    <location>
        <begin position="46"/>
        <end position="69"/>
    </location>
</feature>
<evidence type="ECO:0000313" key="8">
    <source>
        <dbReference type="Proteomes" id="UP001165063"/>
    </source>
</evidence>
<dbReference type="GO" id="GO:0051382">
    <property type="term" value="P:kinetochore assembly"/>
    <property type="evidence" value="ECO:0007669"/>
    <property type="project" value="InterPro"/>
</dbReference>
<dbReference type="SUPFAM" id="SSF51182">
    <property type="entry name" value="RmlC-like cupins"/>
    <property type="match status" value="1"/>
</dbReference>
<gene>
    <name evidence="7" type="ORF">Amon01_000522500</name>
</gene>
<feature type="compositionally biased region" description="Basic residues" evidence="5">
    <location>
        <begin position="70"/>
        <end position="80"/>
    </location>
</feature>
<feature type="compositionally biased region" description="Basic residues" evidence="5">
    <location>
        <begin position="103"/>
        <end position="131"/>
    </location>
</feature>
<organism evidence="7 8">
    <name type="scientific">Ambrosiozyma monospora</name>
    <name type="common">Yeast</name>
    <name type="synonym">Endomycopsis monosporus</name>
    <dbReference type="NCBI Taxonomy" id="43982"/>
    <lineage>
        <taxon>Eukaryota</taxon>
        <taxon>Fungi</taxon>
        <taxon>Dikarya</taxon>
        <taxon>Ascomycota</taxon>
        <taxon>Saccharomycotina</taxon>
        <taxon>Pichiomycetes</taxon>
        <taxon>Pichiales</taxon>
        <taxon>Pichiaceae</taxon>
        <taxon>Ambrosiozyma</taxon>
    </lineage>
</organism>
<dbReference type="OrthoDB" id="1939643at2759"/>